<dbReference type="PANTHER" id="PTHR43214:SF43">
    <property type="entry name" value="TWO-COMPONENT RESPONSE REGULATOR"/>
    <property type="match status" value="1"/>
</dbReference>
<reference evidence="5" key="1">
    <citation type="journal article" date="2019" name="Int. J. Syst. Evol. Microbiol.">
        <title>The Global Catalogue of Microorganisms (GCM) 10K type strain sequencing project: providing services to taxonomists for standard genome sequencing and annotation.</title>
        <authorList>
            <consortium name="The Broad Institute Genomics Platform"/>
            <consortium name="The Broad Institute Genome Sequencing Center for Infectious Disease"/>
            <person name="Wu L."/>
            <person name="Ma J."/>
        </authorList>
    </citation>
    <scope>NUCLEOTIDE SEQUENCE [LARGE SCALE GENOMIC DNA]</scope>
    <source>
        <strain evidence="5">JCM 17738</strain>
    </source>
</reference>
<dbReference type="PROSITE" id="PS50110">
    <property type="entry name" value="RESPONSE_REGULATORY"/>
    <property type="match status" value="1"/>
</dbReference>
<evidence type="ECO:0000259" key="3">
    <source>
        <dbReference type="PROSITE" id="PS50110"/>
    </source>
</evidence>
<dbReference type="SUPFAM" id="SSF46894">
    <property type="entry name" value="C-terminal effector domain of the bipartite response regulators"/>
    <property type="match status" value="1"/>
</dbReference>
<name>A0ABP8JNY3_9MICO</name>
<protein>
    <submittedName>
        <fullName evidence="4">Response regulator transcription factor</fullName>
    </submittedName>
</protein>
<dbReference type="RefSeq" id="WP_159903567.1">
    <property type="nucleotide sequence ID" value="NZ_BAABFX010000023.1"/>
</dbReference>
<evidence type="ECO:0000256" key="2">
    <source>
        <dbReference type="PROSITE-ProRule" id="PRU00169"/>
    </source>
</evidence>
<keyword evidence="2" id="KW-0597">Phosphoprotein</keyword>
<gene>
    <name evidence="4" type="ORF">GCM10023153_14140</name>
</gene>
<accession>A0ABP8JNY3</accession>
<organism evidence="4 5">
    <name type="scientific">Ornithinibacter aureus</name>
    <dbReference type="NCBI Taxonomy" id="622664"/>
    <lineage>
        <taxon>Bacteria</taxon>
        <taxon>Bacillati</taxon>
        <taxon>Actinomycetota</taxon>
        <taxon>Actinomycetes</taxon>
        <taxon>Micrococcales</taxon>
        <taxon>Intrasporangiaceae</taxon>
        <taxon>Ornithinibacter</taxon>
    </lineage>
</organism>
<evidence type="ECO:0000313" key="5">
    <source>
        <dbReference type="Proteomes" id="UP001500390"/>
    </source>
</evidence>
<dbReference type="InterPro" id="IPR001789">
    <property type="entry name" value="Sig_transdc_resp-reg_receiver"/>
</dbReference>
<dbReference type="SMART" id="SM00448">
    <property type="entry name" value="REC"/>
    <property type="match status" value="1"/>
</dbReference>
<dbReference type="PANTHER" id="PTHR43214">
    <property type="entry name" value="TWO-COMPONENT RESPONSE REGULATOR"/>
    <property type="match status" value="1"/>
</dbReference>
<keyword evidence="1" id="KW-0238">DNA-binding</keyword>
<dbReference type="Gene3D" id="3.40.50.2300">
    <property type="match status" value="1"/>
</dbReference>
<dbReference type="SUPFAM" id="SSF52172">
    <property type="entry name" value="CheY-like"/>
    <property type="match status" value="1"/>
</dbReference>
<dbReference type="InterPro" id="IPR016032">
    <property type="entry name" value="Sig_transdc_resp-reg_C-effctor"/>
</dbReference>
<dbReference type="InterPro" id="IPR039420">
    <property type="entry name" value="WalR-like"/>
</dbReference>
<keyword evidence="5" id="KW-1185">Reference proteome</keyword>
<proteinExistence type="predicted"/>
<evidence type="ECO:0000256" key="1">
    <source>
        <dbReference type="ARBA" id="ARBA00023125"/>
    </source>
</evidence>
<feature type="modified residue" description="4-aspartylphosphate" evidence="2">
    <location>
        <position position="57"/>
    </location>
</feature>
<comment type="caution">
    <text evidence="4">The sequence shown here is derived from an EMBL/GenBank/DDBJ whole genome shotgun (WGS) entry which is preliminary data.</text>
</comment>
<dbReference type="InterPro" id="IPR011006">
    <property type="entry name" value="CheY-like_superfamily"/>
</dbReference>
<dbReference type="Proteomes" id="UP001500390">
    <property type="component" value="Unassembled WGS sequence"/>
</dbReference>
<feature type="domain" description="Response regulatory" evidence="3">
    <location>
        <begin position="11"/>
        <end position="126"/>
    </location>
</feature>
<evidence type="ECO:0000313" key="4">
    <source>
        <dbReference type="EMBL" id="GAA4393802.1"/>
    </source>
</evidence>
<sequence>MTDPEQSSDVRFSLVDDATAVRESLSVLLPDLTFVSSHPSLEDFLAAAPRADVVILDLHLVNLRQPDAAQGVAAIHAAVDAGYRVCVYTQEERRFVLASCLAAGATGVVSKSSTLAETRTAFLAVSRGELVAPPSVTGLIEALVRRGRVTVLNKRQREVLAGRARGLTYAELSRTLYLSESTLRGYWRDLSGVVSSYLQDSSPGDIERALGLGPGDLVDHWPTRSAADDLD</sequence>
<dbReference type="EMBL" id="BAABFX010000023">
    <property type="protein sequence ID" value="GAA4393802.1"/>
    <property type="molecule type" value="Genomic_DNA"/>
</dbReference>